<keyword evidence="5" id="KW-0460">Magnesium</keyword>
<evidence type="ECO:0000313" key="8">
    <source>
        <dbReference type="Proteomes" id="UP000319466"/>
    </source>
</evidence>
<dbReference type="SUPFAM" id="SSF56059">
    <property type="entry name" value="Glutathione synthetase ATP-binding domain-like"/>
    <property type="match status" value="1"/>
</dbReference>
<evidence type="ECO:0000256" key="2">
    <source>
        <dbReference type="ARBA" id="ARBA00022723"/>
    </source>
</evidence>
<keyword evidence="4" id="KW-0067">ATP-binding</keyword>
<name>A0A513ZZS0_9CAUD</name>
<evidence type="ECO:0000256" key="3">
    <source>
        <dbReference type="ARBA" id="ARBA00022741"/>
    </source>
</evidence>
<sequence>MERVQVPKVRPDWKEQVVRDGMLWADTEDGPYWFEAMQQPVYYKFREVEIDSLMKGGEVIHQAILEVLTNLLSDGVEKEYAEKWRKAFGLSEKLWDLVKYSFNISDEWEFFGRFDFLMTSHGPKVLEYNADTPTTLIESAVCQWNWFQDMGFEKGSQFNNIHEGLVNRWKELNELNNLRGSVNFVSVNLIDDVATLCYIAETCREAGLEVRVFPVEDIQFDEDKKVFLDNEGNVLENCFKLYPWEWMIHEKFSEHLSTAPTRWIEPEWKLLVSNKAILALLWDYYGDTSHPVVKYLMPTYMEGDFGDWDGSWVSKPTLSREGSDVKIIKIHQGQEEVLYSHTGMYSEESRVYQKFIQSLTFEGCVPMLGVWMAGPEAVGLGIREDDSLVTKNNSRFIPHVWE</sequence>
<evidence type="ECO:0000256" key="1">
    <source>
        <dbReference type="ARBA" id="ARBA00022598"/>
    </source>
</evidence>
<dbReference type="Gene3D" id="3.30.1490.330">
    <property type="match status" value="1"/>
</dbReference>
<gene>
    <name evidence="7" type="ORF">LAh6_137</name>
</gene>
<keyword evidence="3" id="KW-0547">Nucleotide-binding</keyword>
<dbReference type="GO" id="GO:0005524">
    <property type="term" value="F:ATP binding"/>
    <property type="evidence" value="ECO:0007669"/>
    <property type="project" value="UniProtKB-KW"/>
</dbReference>
<evidence type="ECO:0000259" key="6">
    <source>
        <dbReference type="Pfam" id="PF03738"/>
    </source>
</evidence>
<keyword evidence="2" id="KW-0479">Metal-binding</keyword>
<dbReference type="GO" id="GO:0016874">
    <property type="term" value="F:ligase activity"/>
    <property type="evidence" value="ECO:0007669"/>
    <property type="project" value="UniProtKB-KW"/>
</dbReference>
<dbReference type="SUPFAM" id="SSF52440">
    <property type="entry name" value="PreATP-grasp domain"/>
    <property type="match status" value="1"/>
</dbReference>
<dbReference type="InterPro" id="IPR016185">
    <property type="entry name" value="PreATP-grasp_dom_sf"/>
</dbReference>
<evidence type="ECO:0000313" key="7">
    <source>
        <dbReference type="EMBL" id="QDH46495.1"/>
    </source>
</evidence>
<dbReference type="Proteomes" id="UP000319466">
    <property type="component" value="Segment"/>
</dbReference>
<evidence type="ECO:0000256" key="4">
    <source>
        <dbReference type="ARBA" id="ARBA00022840"/>
    </source>
</evidence>
<dbReference type="InterPro" id="IPR005494">
    <property type="entry name" value="GSPS_pre-ATP-grasp-like_dom"/>
</dbReference>
<organism evidence="7 8">
    <name type="scientific">Aeromonas phage LAh_6</name>
    <dbReference type="NCBI Taxonomy" id="2591030"/>
    <lineage>
        <taxon>Viruses</taxon>
        <taxon>Duplodnaviria</taxon>
        <taxon>Heunggongvirae</taxon>
        <taxon>Uroviricota</taxon>
        <taxon>Caudoviricetes</taxon>
        <taxon>Grimontviridae</taxon>
        <taxon>Lahexavirus</taxon>
        <taxon>Lahexavirus LAh6</taxon>
    </lineage>
</organism>
<accession>A0A513ZZS0</accession>
<feature type="domain" description="Glutathionylspermidine synthase pre-ATP-grasp-like" evidence="6">
    <location>
        <begin position="13"/>
        <end position="400"/>
    </location>
</feature>
<dbReference type="EMBL" id="MK838112">
    <property type="protein sequence ID" value="QDH46495.1"/>
    <property type="molecule type" value="Genomic_DNA"/>
</dbReference>
<evidence type="ECO:0000256" key="5">
    <source>
        <dbReference type="ARBA" id="ARBA00022842"/>
    </source>
</evidence>
<dbReference type="GO" id="GO:0046872">
    <property type="term" value="F:metal ion binding"/>
    <property type="evidence" value="ECO:0007669"/>
    <property type="project" value="UniProtKB-KW"/>
</dbReference>
<keyword evidence="8" id="KW-1185">Reference proteome</keyword>
<dbReference type="Pfam" id="PF03738">
    <property type="entry name" value="GSP_synth"/>
    <property type="match status" value="1"/>
</dbReference>
<keyword evidence="1" id="KW-0436">Ligase</keyword>
<proteinExistence type="predicted"/>
<protein>
    <submittedName>
        <fullName evidence="7">Putative glutathionylspermidine synthetase</fullName>
    </submittedName>
</protein>
<reference evidence="7 8" key="1">
    <citation type="submission" date="2019-04" db="EMBL/GenBank/DDBJ databases">
        <title>Novel bacteriophages capable of disrupting biofilms from clinical strains of Aeromonas hydrophila with intrinsic antibiotic resistance.</title>
        <authorList>
            <person name="Kabwe M."/>
            <person name="Brown T.L."/>
            <person name="Speirs L."/>
            <person name="Ku H."/>
            <person name="Leach M."/>
            <person name="Chan H.T."/>
            <person name="Petrovski S."/>
            <person name="Lock P."/>
            <person name="Tucci J."/>
        </authorList>
    </citation>
    <scope>NUCLEOTIDE SEQUENCE [LARGE SCALE GENOMIC DNA]</scope>
</reference>